<proteinExistence type="predicted"/>
<dbReference type="InterPro" id="IPR009081">
    <property type="entry name" value="PP-bd_ACP"/>
</dbReference>
<dbReference type="Pfam" id="PF00550">
    <property type="entry name" value="PP-binding"/>
    <property type="match status" value="1"/>
</dbReference>
<evidence type="ECO:0000313" key="4">
    <source>
        <dbReference type="EMBL" id="NVY97171.1"/>
    </source>
</evidence>
<dbReference type="SUPFAM" id="SSF47336">
    <property type="entry name" value="ACP-like"/>
    <property type="match status" value="1"/>
</dbReference>
<name>A0A850R5D1_9LACO</name>
<comment type="caution">
    <text evidence="4">The sequence shown here is derived from an EMBL/GenBank/DDBJ whole genome shotgun (WGS) entry which is preliminary data.</text>
</comment>
<dbReference type="RefSeq" id="WP_176943337.1">
    <property type="nucleotide sequence ID" value="NZ_JABZEC010000012.1"/>
</dbReference>
<evidence type="ECO:0000259" key="3">
    <source>
        <dbReference type="PROSITE" id="PS50075"/>
    </source>
</evidence>
<dbReference type="Proteomes" id="UP000563523">
    <property type="component" value="Unassembled WGS sequence"/>
</dbReference>
<evidence type="ECO:0000256" key="1">
    <source>
        <dbReference type="ARBA" id="ARBA00022450"/>
    </source>
</evidence>
<keyword evidence="2" id="KW-0597">Phosphoprotein</keyword>
<protein>
    <submittedName>
        <fullName evidence="4">Phosphopantetheine-binding protein</fullName>
    </submittedName>
</protein>
<accession>A0A850R5D1</accession>
<dbReference type="InterPro" id="IPR036736">
    <property type="entry name" value="ACP-like_sf"/>
</dbReference>
<dbReference type="EMBL" id="JABZEC010000012">
    <property type="protein sequence ID" value="NVY97171.1"/>
    <property type="molecule type" value="Genomic_DNA"/>
</dbReference>
<dbReference type="Gene3D" id="1.10.1200.10">
    <property type="entry name" value="ACP-like"/>
    <property type="match status" value="1"/>
</dbReference>
<evidence type="ECO:0000256" key="2">
    <source>
        <dbReference type="ARBA" id="ARBA00022553"/>
    </source>
</evidence>
<organism evidence="4 5">
    <name type="scientific">Bombilactobacillus apium</name>
    <dbReference type="NCBI Taxonomy" id="2675299"/>
    <lineage>
        <taxon>Bacteria</taxon>
        <taxon>Bacillati</taxon>
        <taxon>Bacillota</taxon>
        <taxon>Bacilli</taxon>
        <taxon>Lactobacillales</taxon>
        <taxon>Lactobacillaceae</taxon>
        <taxon>Bombilactobacillus</taxon>
    </lineage>
</organism>
<keyword evidence="1" id="KW-0596">Phosphopantetheine</keyword>
<keyword evidence="5" id="KW-1185">Reference proteome</keyword>
<evidence type="ECO:0000313" key="5">
    <source>
        <dbReference type="Proteomes" id="UP000563523"/>
    </source>
</evidence>
<feature type="domain" description="Carrier" evidence="3">
    <location>
        <begin position="1"/>
        <end position="74"/>
    </location>
</feature>
<dbReference type="PROSITE" id="PS50075">
    <property type="entry name" value="CARRIER"/>
    <property type="match status" value="1"/>
</dbReference>
<sequence length="75" mass="8589">MEELKIVLKQVNPALPDSINLNDDLRSLGFDSLATMKLVFFLEDEWNVRIPDELITPEFFSTVGGLVQLKRKIVK</sequence>
<gene>
    <name evidence="4" type="ORF">HU830_08565</name>
</gene>
<dbReference type="AlphaFoldDB" id="A0A850R5D1"/>
<dbReference type="InterPro" id="IPR006162">
    <property type="entry name" value="Ppantetheine_attach_site"/>
</dbReference>
<reference evidence="4 5" key="1">
    <citation type="submission" date="2020-06" db="EMBL/GenBank/DDBJ databases">
        <authorList>
            <person name="Kang J."/>
        </authorList>
    </citation>
    <scope>NUCLEOTIDE SEQUENCE [LARGE SCALE GENOMIC DNA]</scope>
    <source>
        <strain evidence="4 5">DCY120</strain>
    </source>
</reference>
<dbReference type="PROSITE" id="PS00012">
    <property type="entry name" value="PHOSPHOPANTETHEINE"/>
    <property type="match status" value="1"/>
</dbReference>